<keyword evidence="1" id="KW-0472">Membrane</keyword>
<evidence type="ECO:0008006" key="4">
    <source>
        <dbReference type="Google" id="ProtNLM"/>
    </source>
</evidence>
<feature type="transmembrane region" description="Helical" evidence="1">
    <location>
        <begin position="257"/>
        <end position="275"/>
    </location>
</feature>
<feature type="transmembrane region" description="Helical" evidence="1">
    <location>
        <begin position="38"/>
        <end position="57"/>
    </location>
</feature>
<evidence type="ECO:0000313" key="3">
    <source>
        <dbReference type="Proteomes" id="UP000243217"/>
    </source>
</evidence>
<sequence length="533" mass="60993">MYGPSSGRILSISHRIFPSPPKAVVGALYRVYFNKRSVFASFIMLINVAIMPLKAYISEPFPWKPMEPTQFLASCSPNVILCMPQVLDYIHNKSQGMPVDKTHIEGRQWDVFRFTLPPLPSKDEDPFNYLVEMPFYNFYTPYEQSLVSKIVQRKINISEFRTIQAELIFSVPFSYAVFWTEPNNTLYVGFLKETTTLSWVAFKFSYRIGFCIYIIARMWHQYFQHYHHLAKNLRAFGLEGALRSDSIEIVMGDPTSIILLNPMVSIIFVIDVWVSMEYISVAIAKLNQLVVAHEIAIACLYLSRTLWFAYGTLNGISYILKKIHKEKSFTEADPTLTAMAVMIAVGPLTKVQAQAIFFVQLYYYIFQCFARDTNSNEISIAIVLYTIIIGSLPISFGLTSKWLHKCHSRRVSSSVAYGSFMMNDIKHRFTHHFNFMSLSEPACIVKGGTLYQLFAQDCKYKQNLAISQRGTDCYLLFGVGDKRTSVRLSLLSSIDTNHHIPSITKPKTAFGQLYLDENKIRLERGADNSPWTA</sequence>
<feature type="transmembrane region" description="Helical" evidence="1">
    <location>
        <begin position="162"/>
        <end position="179"/>
    </location>
</feature>
<keyword evidence="1" id="KW-1133">Transmembrane helix</keyword>
<feature type="transmembrane region" description="Helical" evidence="1">
    <location>
        <begin position="199"/>
        <end position="216"/>
    </location>
</feature>
<keyword evidence="1" id="KW-0812">Transmembrane</keyword>
<accession>A0A1W0A4T2</accession>
<name>A0A1W0A4T2_9STRA</name>
<dbReference type="EMBL" id="JNBS01000480">
    <property type="protein sequence ID" value="OQS05255.1"/>
    <property type="molecule type" value="Genomic_DNA"/>
</dbReference>
<feature type="transmembrane region" description="Helical" evidence="1">
    <location>
        <begin position="341"/>
        <end position="366"/>
    </location>
</feature>
<keyword evidence="3" id="KW-1185">Reference proteome</keyword>
<dbReference type="Proteomes" id="UP000243217">
    <property type="component" value="Unassembled WGS sequence"/>
</dbReference>
<evidence type="ECO:0000313" key="2">
    <source>
        <dbReference type="EMBL" id="OQS05255.1"/>
    </source>
</evidence>
<dbReference type="AlphaFoldDB" id="A0A1W0A4T2"/>
<gene>
    <name evidence="2" type="ORF">THRCLA_20675</name>
</gene>
<proteinExistence type="predicted"/>
<feature type="transmembrane region" description="Helical" evidence="1">
    <location>
        <begin position="295"/>
        <end position="320"/>
    </location>
</feature>
<evidence type="ECO:0000256" key="1">
    <source>
        <dbReference type="SAM" id="Phobius"/>
    </source>
</evidence>
<reference evidence="2 3" key="1">
    <citation type="journal article" date="2014" name="Genome Biol. Evol.">
        <title>The secreted proteins of Achlya hypogyna and Thraustotheca clavata identify the ancestral oomycete secretome and reveal gene acquisitions by horizontal gene transfer.</title>
        <authorList>
            <person name="Misner I."/>
            <person name="Blouin N."/>
            <person name="Leonard G."/>
            <person name="Richards T.A."/>
            <person name="Lane C.E."/>
        </authorList>
    </citation>
    <scope>NUCLEOTIDE SEQUENCE [LARGE SCALE GENOMIC DNA]</scope>
    <source>
        <strain evidence="2 3">ATCC 34112</strain>
    </source>
</reference>
<feature type="transmembrane region" description="Helical" evidence="1">
    <location>
        <begin position="378"/>
        <end position="400"/>
    </location>
</feature>
<organism evidence="2 3">
    <name type="scientific">Thraustotheca clavata</name>
    <dbReference type="NCBI Taxonomy" id="74557"/>
    <lineage>
        <taxon>Eukaryota</taxon>
        <taxon>Sar</taxon>
        <taxon>Stramenopiles</taxon>
        <taxon>Oomycota</taxon>
        <taxon>Saprolegniomycetes</taxon>
        <taxon>Saprolegniales</taxon>
        <taxon>Achlyaceae</taxon>
        <taxon>Thraustotheca</taxon>
    </lineage>
</organism>
<comment type="caution">
    <text evidence="2">The sequence shown here is derived from an EMBL/GenBank/DDBJ whole genome shotgun (WGS) entry which is preliminary data.</text>
</comment>
<dbReference type="OrthoDB" id="66910at2759"/>
<protein>
    <recommendedName>
        <fullName evidence="4">Transmembrane protein</fullName>
    </recommendedName>
</protein>